<dbReference type="PANTHER" id="PTHR42985:SF40">
    <property type="entry name" value="LD47995P-RELATED"/>
    <property type="match status" value="1"/>
</dbReference>
<name>A0ABW3U744_9GAMM</name>
<organism evidence="13 14">
    <name type="scientific">Microbulbifer celer</name>
    <dbReference type="NCBI Taxonomy" id="435905"/>
    <lineage>
        <taxon>Bacteria</taxon>
        <taxon>Pseudomonadati</taxon>
        <taxon>Pseudomonadota</taxon>
        <taxon>Gammaproteobacteria</taxon>
        <taxon>Cellvibrionales</taxon>
        <taxon>Microbulbiferaceae</taxon>
        <taxon>Microbulbifer</taxon>
    </lineage>
</organism>
<dbReference type="NCBIfam" id="TIGR00813">
    <property type="entry name" value="sss"/>
    <property type="match status" value="1"/>
</dbReference>
<feature type="transmembrane region" description="Helical" evidence="12">
    <location>
        <begin position="63"/>
        <end position="83"/>
    </location>
</feature>
<keyword evidence="4" id="KW-1003">Cell membrane</keyword>
<comment type="subcellular location">
    <subcellularLocation>
        <location evidence="1">Cell membrane</location>
        <topology evidence="1">Multi-pass membrane protein</topology>
    </subcellularLocation>
</comment>
<dbReference type="PROSITE" id="PS50283">
    <property type="entry name" value="NA_SOLUT_SYMP_3"/>
    <property type="match status" value="1"/>
</dbReference>
<feature type="transmembrane region" description="Helical" evidence="12">
    <location>
        <begin position="392"/>
        <end position="412"/>
    </location>
</feature>
<evidence type="ECO:0000256" key="2">
    <source>
        <dbReference type="ARBA" id="ARBA00006434"/>
    </source>
</evidence>
<dbReference type="CDD" id="cd11494">
    <property type="entry name" value="SLC5sbd_NIS-like_u2"/>
    <property type="match status" value="1"/>
</dbReference>
<keyword evidence="3" id="KW-0813">Transport</keyword>
<dbReference type="EMBL" id="JBHTLR010000007">
    <property type="protein sequence ID" value="MFD1216547.1"/>
    <property type="molecule type" value="Genomic_DNA"/>
</dbReference>
<dbReference type="InterPro" id="IPR051163">
    <property type="entry name" value="Sodium:Solute_Symporter_SSF"/>
</dbReference>
<evidence type="ECO:0000256" key="7">
    <source>
        <dbReference type="ARBA" id="ARBA00023053"/>
    </source>
</evidence>
<evidence type="ECO:0000313" key="14">
    <source>
        <dbReference type="Proteomes" id="UP001597264"/>
    </source>
</evidence>
<evidence type="ECO:0000256" key="8">
    <source>
        <dbReference type="ARBA" id="ARBA00023065"/>
    </source>
</evidence>
<sequence>MNQSITGIDWLIIAAYCVGLLAMAYWLARRQESREDYYVAGRNVGPWPVGLSIMATQCSTNSILGAPAFVAFAAGGGLLWLQYELAVPLAMAVLILFVMPLFRHLRLVSVYAYLEQRFDLQTRLTLSGLFLFVRAFATAVTVYSIALVIDLITGLGFTASVLLLGAFTVLYDVMGGIRGVIYSDVIQLVILAAMLVLVLLFLLDASGGFSQMWQAFSAERKSALDFEHHGFGDGQTFAFWPMLLGGLFLYVSYYGCDQSQVQRQLSTRDIDATNNALLINGLLRFPLVLLYCLVGVGIAVYAAGNPEFVAALPESDNGPEYNLAVPLYMINVLPTGLVGLSLVALFAAAMSSLDSVLNSLSATTMEDFVRRFHRGDWSEHHELILSRGITGVWGGITLVMAFCVGDIAPTVLEAINKIGSLANGPILAVFVMGFITHHVRGPHVIAGLLLGMAVNGACWLLRPEISWLWWNVIGFAVAVTVAMAFALVWRSIAVDGTVDEARAPSGSDLYETAIRHHLQEEAHYNWYRRSLWLVAWFAALLGLLIFIND</sequence>
<dbReference type="InterPro" id="IPR001734">
    <property type="entry name" value="Na/solute_symporter"/>
</dbReference>
<keyword evidence="7" id="KW-0915">Sodium</keyword>
<gene>
    <name evidence="13" type="ORF">ACFQ2X_08060</name>
</gene>
<dbReference type="PANTHER" id="PTHR42985">
    <property type="entry name" value="SODIUM-COUPLED MONOCARBOXYLATE TRANSPORTER"/>
    <property type="match status" value="1"/>
</dbReference>
<feature type="transmembrane region" description="Helical" evidence="12">
    <location>
        <begin position="468"/>
        <end position="489"/>
    </location>
</feature>
<evidence type="ECO:0000256" key="9">
    <source>
        <dbReference type="ARBA" id="ARBA00023136"/>
    </source>
</evidence>
<keyword evidence="14" id="KW-1185">Reference proteome</keyword>
<proteinExistence type="inferred from homology"/>
<feature type="transmembrane region" description="Helical" evidence="12">
    <location>
        <begin position="126"/>
        <end position="149"/>
    </location>
</feature>
<keyword evidence="10" id="KW-0739">Sodium transport</keyword>
<evidence type="ECO:0000313" key="13">
    <source>
        <dbReference type="EMBL" id="MFD1216547.1"/>
    </source>
</evidence>
<comment type="caution">
    <text evidence="13">The sequence shown here is derived from an EMBL/GenBank/DDBJ whole genome shotgun (WGS) entry which is preliminary data.</text>
</comment>
<feature type="transmembrane region" description="Helical" evidence="12">
    <location>
        <begin position="418"/>
        <end position="437"/>
    </location>
</feature>
<dbReference type="Gene3D" id="1.20.1730.10">
    <property type="entry name" value="Sodium/glucose cotransporter"/>
    <property type="match status" value="1"/>
</dbReference>
<dbReference type="RefSeq" id="WP_230438656.1">
    <property type="nucleotide sequence ID" value="NZ_CP087715.1"/>
</dbReference>
<keyword evidence="9 12" id="KW-0472">Membrane</keyword>
<feature type="transmembrane region" description="Helical" evidence="12">
    <location>
        <begin position="89"/>
        <end position="114"/>
    </location>
</feature>
<keyword evidence="5 12" id="KW-0812">Transmembrane</keyword>
<dbReference type="InterPro" id="IPR038377">
    <property type="entry name" value="Na/Glc_symporter_sf"/>
</dbReference>
<reference evidence="14" key="1">
    <citation type="journal article" date="2019" name="Int. J. Syst. Evol. Microbiol.">
        <title>The Global Catalogue of Microorganisms (GCM) 10K type strain sequencing project: providing services to taxonomists for standard genome sequencing and annotation.</title>
        <authorList>
            <consortium name="The Broad Institute Genomics Platform"/>
            <consortium name="The Broad Institute Genome Sequencing Center for Infectious Disease"/>
            <person name="Wu L."/>
            <person name="Ma J."/>
        </authorList>
    </citation>
    <scope>NUCLEOTIDE SEQUENCE [LARGE SCALE GENOMIC DNA]</scope>
    <source>
        <strain evidence="14">CCUG 54356</strain>
    </source>
</reference>
<evidence type="ECO:0000256" key="1">
    <source>
        <dbReference type="ARBA" id="ARBA00004651"/>
    </source>
</evidence>
<feature type="transmembrane region" description="Helical" evidence="12">
    <location>
        <begin position="444"/>
        <end position="462"/>
    </location>
</feature>
<comment type="similarity">
    <text evidence="2 11">Belongs to the sodium:solute symporter (SSF) (TC 2.A.21) family.</text>
</comment>
<feature type="transmembrane region" description="Helical" evidence="12">
    <location>
        <begin position="185"/>
        <end position="203"/>
    </location>
</feature>
<evidence type="ECO:0000256" key="6">
    <source>
        <dbReference type="ARBA" id="ARBA00022989"/>
    </source>
</evidence>
<dbReference type="Proteomes" id="UP001597264">
    <property type="component" value="Unassembled WGS sequence"/>
</dbReference>
<evidence type="ECO:0000256" key="11">
    <source>
        <dbReference type="RuleBase" id="RU362091"/>
    </source>
</evidence>
<keyword evidence="8" id="KW-0406">Ion transport</keyword>
<evidence type="ECO:0000256" key="12">
    <source>
        <dbReference type="SAM" id="Phobius"/>
    </source>
</evidence>
<feature type="transmembrane region" description="Helical" evidence="12">
    <location>
        <begin position="277"/>
        <end position="303"/>
    </location>
</feature>
<keyword evidence="6 12" id="KW-1133">Transmembrane helix</keyword>
<protein>
    <submittedName>
        <fullName evidence="13">Sodium:solute symporter</fullName>
    </submittedName>
</protein>
<dbReference type="Pfam" id="PF00474">
    <property type="entry name" value="SSF"/>
    <property type="match status" value="1"/>
</dbReference>
<accession>A0ABW3U744</accession>
<evidence type="ECO:0000256" key="4">
    <source>
        <dbReference type="ARBA" id="ARBA00022475"/>
    </source>
</evidence>
<evidence type="ECO:0000256" key="5">
    <source>
        <dbReference type="ARBA" id="ARBA00022692"/>
    </source>
</evidence>
<feature type="transmembrane region" description="Helical" evidence="12">
    <location>
        <begin position="155"/>
        <end position="173"/>
    </location>
</feature>
<feature type="transmembrane region" description="Helical" evidence="12">
    <location>
        <begin position="323"/>
        <end position="349"/>
    </location>
</feature>
<feature type="transmembrane region" description="Helical" evidence="12">
    <location>
        <begin position="6"/>
        <end position="28"/>
    </location>
</feature>
<feature type="transmembrane region" description="Helical" evidence="12">
    <location>
        <begin position="237"/>
        <end position="256"/>
    </location>
</feature>
<feature type="transmembrane region" description="Helical" evidence="12">
    <location>
        <begin position="530"/>
        <end position="547"/>
    </location>
</feature>
<evidence type="ECO:0000256" key="10">
    <source>
        <dbReference type="ARBA" id="ARBA00023201"/>
    </source>
</evidence>
<evidence type="ECO:0000256" key="3">
    <source>
        <dbReference type="ARBA" id="ARBA00022448"/>
    </source>
</evidence>